<keyword evidence="2" id="KW-1185">Reference proteome</keyword>
<dbReference type="AlphaFoldDB" id="I3YBE1"/>
<accession>I3YBE1</accession>
<evidence type="ECO:0000313" key="2">
    <source>
        <dbReference type="Proteomes" id="UP000006062"/>
    </source>
</evidence>
<organism evidence="1 2">
    <name type="scientific">Thiocystis violascens (strain ATCC 17096 / DSM 198 / 6111)</name>
    <name type="common">Chromatium violascens</name>
    <dbReference type="NCBI Taxonomy" id="765911"/>
    <lineage>
        <taxon>Bacteria</taxon>
        <taxon>Pseudomonadati</taxon>
        <taxon>Pseudomonadota</taxon>
        <taxon>Gammaproteobacteria</taxon>
        <taxon>Chromatiales</taxon>
        <taxon>Chromatiaceae</taxon>
        <taxon>Thiocystis</taxon>
    </lineage>
</organism>
<evidence type="ECO:0000313" key="1">
    <source>
        <dbReference type="EMBL" id="AFL74309.1"/>
    </source>
</evidence>
<dbReference type="KEGG" id="tvi:Thivi_2364"/>
<dbReference type="Pfam" id="PF05930">
    <property type="entry name" value="Phage_AlpA"/>
    <property type="match status" value="1"/>
</dbReference>
<dbReference type="InterPro" id="IPR010260">
    <property type="entry name" value="AlpA"/>
</dbReference>
<dbReference type="Proteomes" id="UP000006062">
    <property type="component" value="Chromosome"/>
</dbReference>
<dbReference type="EMBL" id="CP003154">
    <property type="protein sequence ID" value="AFL74309.1"/>
    <property type="molecule type" value="Genomic_DNA"/>
</dbReference>
<dbReference type="HOGENOM" id="CLU_140176_15_4_6"/>
<gene>
    <name evidence="1" type="ordered locus">Thivi_2364</name>
</gene>
<dbReference type="PANTHER" id="PTHR36154">
    <property type="entry name" value="DNA-BINDING TRANSCRIPTIONAL ACTIVATOR ALPA"/>
    <property type="match status" value="1"/>
</dbReference>
<dbReference type="Gene3D" id="1.10.238.160">
    <property type="match status" value="1"/>
</dbReference>
<name>I3YBE1_THIV6</name>
<dbReference type="OrthoDB" id="8455288at2"/>
<dbReference type="InterPro" id="IPR052931">
    <property type="entry name" value="Prophage_regulatory_activator"/>
</dbReference>
<sequence>MKANTQPPATARILRLPEVAARIGMSRSSVYLLMNRGQFPKSVKLSLRAVGWRESEIDEWANSRPSAA</sequence>
<dbReference type="STRING" id="765911.Thivi_2364"/>
<dbReference type="eggNOG" id="COG3311">
    <property type="taxonomic scope" value="Bacteria"/>
</dbReference>
<protein>
    <submittedName>
        <fullName evidence="1">Putative transcriptional regulator</fullName>
    </submittedName>
</protein>
<reference evidence="1 2" key="1">
    <citation type="submission" date="2012-06" db="EMBL/GenBank/DDBJ databases">
        <title>Complete sequence of Thiocystis violascens DSM 198.</title>
        <authorList>
            <consortium name="US DOE Joint Genome Institute"/>
            <person name="Lucas S."/>
            <person name="Han J."/>
            <person name="Lapidus A."/>
            <person name="Cheng J.-F."/>
            <person name="Goodwin L."/>
            <person name="Pitluck S."/>
            <person name="Peters L."/>
            <person name="Ovchinnikova G."/>
            <person name="Teshima H."/>
            <person name="Detter J.C."/>
            <person name="Han C."/>
            <person name="Tapia R."/>
            <person name="Land M."/>
            <person name="Hauser L."/>
            <person name="Kyrpides N."/>
            <person name="Ivanova N."/>
            <person name="Pagani I."/>
            <person name="Vogl K."/>
            <person name="Liu Z."/>
            <person name="Frigaard N.-U."/>
            <person name="Bryant D."/>
            <person name="Woyke T."/>
        </authorList>
    </citation>
    <scope>NUCLEOTIDE SEQUENCE [LARGE SCALE GENOMIC DNA]</scope>
    <source>
        <strain evidence="2">ATCC 17096 / DSM 198 / 6111</strain>
    </source>
</reference>
<proteinExistence type="predicted"/>
<dbReference type="PANTHER" id="PTHR36154:SF1">
    <property type="entry name" value="DNA-BINDING TRANSCRIPTIONAL ACTIVATOR ALPA"/>
    <property type="match status" value="1"/>
</dbReference>
<dbReference type="RefSeq" id="WP_014778755.1">
    <property type="nucleotide sequence ID" value="NC_018012.1"/>
</dbReference>